<dbReference type="Pfam" id="PF05368">
    <property type="entry name" value="NmrA"/>
    <property type="match status" value="1"/>
</dbReference>
<gene>
    <name evidence="4" type="ORF">LVJ94_41800</name>
</gene>
<evidence type="ECO:0000256" key="2">
    <source>
        <dbReference type="ARBA" id="ARBA00022857"/>
    </source>
</evidence>
<dbReference type="EMBL" id="CP089983">
    <property type="protein sequence ID" value="WXB03427.1"/>
    <property type="molecule type" value="Genomic_DNA"/>
</dbReference>
<comment type="similarity">
    <text evidence="1">Belongs to the NmrA-type oxidoreductase family.</text>
</comment>
<dbReference type="InterPro" id="IPR036291">
    <property type="entry name" value="NAD(P)-bd_dom_sf"/>
</dbReference>
<dbReference type="Gene3D" id="3.90.25.10">
    <property type="entry name" value="UDP-galactose 4-epimerase, domain 1"/>
    <property type="match status" value="1"/>
</dbReference>
<dbReference type="InterPro" id="IPR051164">
    <property type="entry name" value="NmrA-like_oxidored"/>
</dbReference>
<sequence length="289" mass="31476">MMSTNDEILVFGATGRQGGAVARELLRQGRRVRVLVRDPSSDAAVALAKAGATLVRGDLEDAASLDAALKGVYGVYSVQTFQGPDGVKGEERQGRAVADAAVRARVRHFVYGSVGGADRESGIPHFDSKGRIERYIESVDLPATILQPTMFMGNFAFIGPARTKDGLVLSLALEEKTALQMIAVEDIGVFAAKAFENPKQYIGRKLEIATESLTGRQIADAFASVAGELVAFRQQPVEELRRFSSEAALMFDWFNREGYRADIPALRVVHPNPVSLESWARTHWTLPAR</sequence>
<evidence type="ECO:0000313" key="5">
    <source>
        <dbReference type="Proteomes" id="UP001374803"/>
    </source>
</evidence>
<protein>
    <submittedName>
        <fullName evidence="4">NmrA/HSCARG family protein</fullName>
    </submittedName>
</protein>
<organism evidence="4 5">
    <name type="scientific">Pendulispora rubella</name>
    <dbReference type="NCBI Taxonomy" id="2741070"/>
    <lineage>
        <taxon>Bacteria</taxon>
        <taxon>Pseudomonadati</taxon>
        <taxon>Myxococcota</taxon>
        <taxon>Myxococcia</taxon>
        <taxon>Myxococcales</taxon>
        <taxon>Sorangiineae</taxon>
        <taxon>Pendulisporaceae</taxon>
        <taxon>Pendulispora</taxon>
    </lineage>
</organism>
<proteinExistence type="inferred from homology"/>
<feature type="domain" description="NmrA-like" evidence="3">
    <location>
        <begin position="5"/>
        <end position="260"/>
    </location>
</feature>
<keyword evidence="2" id="KW-0521">NADP</keyword>
<keyword evidence="5" id="KW-1185">Reference proteome</keyword>
<dbReference type="PANTHER" id="PTHR42748">
    <property type="entry name" value="NITROGEN METABOLITE REPRESSION PROTEIN NMRA FAMILY MEMBER"/>
    <property type="match status" value="1"/>
</dbReference>
<evidence type="ECO:0000256" key="1">
    <source>
        <dbReference type="ARBA" id="ARBA00006328"/>
    </source>
</evidence>
<dbReference type="Proteomes" id="UP001374803">
    <property type="component" value="Chromosome"/>
</dbReference>
<evidence type="ECO:0000313" key="4">
    <source>
        <dbReference type="EMBL" id="WXB03427.1"/>
    </source>
</evidence>
<dbReference type="CDD" id="cd05251">
    <property type="entry name" value="NmrA_like_SDR_a"/>
    <property type="match status" value="1"/>
</dbReference>
<dbReference type="RefSeq" id="WP_394833057.1">
    <property type="nucleotide sequence ID" value="NZ_CP089929.1"/>
</dbReference>
<dbReference type="InterPro" id="IPR008030">
    <property type="entry name" value="NmrA-like"/>
</dbReference>
<name>A0ABZ2KXL7_9BACT</name>
<accession>A0ABZ2KXL7</accession>
<evidence type="ECO:0000259" key="3">
    <source>
        <dbReference type="Pfam" id="PF05368"/>
    </source>
</evidence>
<reference evidence="4" key="1">
    <citation type="submission" date="2021-12" db="EMBL/GenBank/DDBJ databases">
        <title>Discovery of the Pendulisporaceae a myxobacterial family with distinct sporulation behavior and unique specialized metabolism.</title>
        <authorList>
            <person name="Garcia R."/>
            <person name="Popoff A."/>
            <person name="Bader C.D."/>
            <person name="Loehr J."/>
            <person name="Walesch S."/>
            <person name="Walt C."/>
            <person name="Boldt J."/>
            <person name="Bunk B."/>
            <person name="Haeckl F.J.F.P.J."/>
            <person name="Gunesch A.P."/>
            <person name="Birkelbach J."/>
            <person name="Nuebel U."/>
            <person name="Pietschmann T."/>
            <person name="Bach T."/>
            <person name="Mueller R."/>
        </authorList>
    </citation>
    <scope>NUCLEOTIDE SEQUENCE</scope>
    <source>
        <strain evidence="4">MSr11367</strain>
    </source>
</reference>
<dbReference type="PANTHER" id="PTHR42748:SF7">
    <property type="entry name" value="NMRA LIKE REDOX SENSOR 1-RELATED"/>
    <property type="match status" value="1"/>
</dbReference>
<dbReference type="SUPFAM" id="SSF51735">
    <property type="entry name" value="NAD(P)-binding Rossmann-fold domains"/>
    <property type="match status" value="1"/>
</dbReference>
<dbReference type="Gene3D" id="3.40.50.720">
    <property type="entry name" value="NAD(P)-binding Rossmann-like Domain"/>
    <property type="match status" value="1"/>
</dbReference>